<reference evidence="6" key="1">
    <citation type="journal article" date="2014" name="Front. Microbiol.">
        <title>High frequency of phylogenetically diverse reductive dehalogenase-homologous genes in deep subseafloor sedimentary metagenomes.</title>
        <authorList>
            <person name="Kawai M."/>
            <person name="Futagami T."/>
            <person name="Toyoda A."/>
            <person name="Takaki Y."/>
            <person name="Nishi S."/>
            <person name="Hori S."/>
            <person name="Arai W."/>
            <person name="Tsubouchi T."/>
            <person name="Morono Y."/>
            <person name="Uchiyama I."/>
            <person name="Ito T."/>
            <person name="Fujiyama A."/>
            <person name="Inagaki F."/>
            <person name="Takami H."/>
        </authorList>
    </citation>
    <scope>NUCLEOTIDE SEQUENCE</scope>
    <source>
        <strain evidence="6">Expedition CK06-06</strain>
    </source>
</reference>
<name>X0Z5N3_9ZZZZ</name>
<dbReference type="GO" id="GO:0003824">
    <property type="term" value="F:catalytic activity"/>
    <property type="evidence" value="ECO:0007669"/>
    <property type="project" value="InterPro"/>
</dbReference>
<keyword evidence="3" id="KW-0408">Iron</keyword>
<dbReference type="SFLD" id="SFLDS00029">
    <property type="entry name" value="Radical_SAM"/>
    <property type="match status" value="1"/>
</dbReference>
<accession>X0Z5N3</accession>
<keyword evidence="2" id="KW-0479">Metal-binding</keyword>
<dbReference type="SFLD" id="SFLDG01067">
    <property type="entry name" value="SPASM/twitch_domain_containing"/>
    <property type="match status" value="1"/>
</dbReference>
<keyword evidence="4" id="KW-0411">Iron-sulfur</keyword>
<evidence type="ECO:0000259" key="5">
    <source>
        <dbReference type="Pfam" id="PF04055"/>
    </source>
</evidence>
<dbReference type="PANTHER" id="PTHR11228:SF7">
    <property type="entry name" value="PQQA PEPTIDE CYCLASE"/>
    <property type="match status" value="1"/>
</dbReference>
<organism evidence="6">
    <name type="scientific">marine sediment metagenome</name>
    <dbReference type="NCBI Taxonomy" id="412755"/>
    <lineage>
        <taxon>unclassified sequences</taxon>
        <taxon>metagenomes</taxon>
        <taxon>ecological metagenomes</taxon>
    </lineage>
</organism>
<dbReference type="SUPFAM" id="SSF102114">
    <property type="entry name" value="Radical SAM enzymes"/>
    <property type="match status" value="1"/>
</dbReference>
<evidence type="ECO:0000256" key="4">
    <source>
        <dbReference type="ARBA" id="ARBA00023014"/>
    </source>
</evidence>
<dbReference type="InterPro" id="IPR050377">
    <property type="entry name" value="Radical_SAM_PqqE_MftC-like"/>
</dbReference>
<dbReference type="Pfam" id="PF04055">
    <property type="entry name" value="Radical_SAM"/>
    <property type="match status" value="1"/>
</dbReference>
<evidence type="ECO:0000313" key="6">
    <source>
        <dbReference type="EMBL" id="GAG64419.1"/>
    </source>
</evidence>
<evidence type="ECO:0000256" key="2">
    <source>
        <dbReference type="ARBA" id="ARBA00022723"/>
    </source>
</evidence>
<dbReference type="InterPro" id="IPR058240">
    <property type="entry name" value="rSAM_sf"/>
</dbReference>
<dbReference type="InterPro" id="IPR013785">
    <property type="entry name" value="Aldolase_TIM"/>
</dbReference>
<dbReference type="PANTHER" id="PTHR11228">
    <property type="entry name" value="RADICAL SAM DOMAIN PROTEIN"/>
    <property type="match status" value="1"/>
</dbReference>
<comment type="caution">
    <text evidence="6">The sequence shown here is derived from an EMBL/GenBank/DDBJ whole genome shotgun (WGS) entry which is preliminary data.</text>
</comment>
<evidence type="ECO:0000256" key="1">
    <source>
        <dbReference type="ARBA" id="ARBA00022691"/>
    </source>
</evidence>
<proteinExistence type="predicted"/>
<dbReference type="Gene3D" id="3.20.20.70">
    <property type="entry name" value="Aldolase class I"/>
    <property type="match status" value="1"/>
</dbReference>
<dbReference type="AlphaFoldDB" id="X0Z5N3"/>
<sequence length="151" mass="17475">MFTKLKGKEYVDNLLAQELGKRYLQYREEWHRSESFLVERDFPVHMDIQTNNECNMRCIMCEHGQSPKDSYFQSRKVLDFNVLCRAIEEAAAKGLCAINFNGLNEPLLSLDLEKYIQLARDKGIIDLFLHTNATLLTSDRAKSLIEAGLTR</sequence>
<dbReference type="GO" id="GO:0051536">
    <property type="term" value="F:iron-sulfur cluster binding"/>
    <property type="evidence" value="ECO:0007669"/>
    <property type="project" value="UniProtKB-KW"/>
</dbReference>
<dbReference type="EMBL" id="BART01007838">
    <property type="protein sequence ID" value="GAG64419.1"/>
    <property type="molecule type" value="Genomic_DNA"/>
</dbReference>
<keyword evidence="1" id="KW-0949">S-adenosyl-L-methionine</keyword>
<protein>
    <recommendedName>
        <fullName evidence="5">Radical SAM core domain-containing protein</fullName>
    </recommendedName>
</protein>
<gene>
    <name evidence="6" type="ORF">S01H4_17761</name>
</gene>
<feature type="non-terminal residue" evidence="6">
    <location>
        <position position="151"/>
    </location>
</feature>
<dbReference type="CDD" id="cd01335">
    <property type="entry name" value="Radical_SAM"/>
    <property type="match status" value="1"/>
</dbReference>
<dbReference type="InterPro" id="IPR007197">
    <property type="entry name" value="rSAM"/>
</dbReference>
<feature type="domain" description="Radical SAM core" evidence="5">
    <location>
        <begin position="51"/>
        <end position="151"/>
    </location>
</feature>
<dbReference type="GO" id="GO:0046872">
    <property type="term" value="F:metal ion binding"/>
    <property type="evidence" value="ECO:0007669"/>
    <property type="project" value="UniProtKB-KW"/>
</dbReference>
<evidence type="ECO:0000256" key="3">
    <source>
        <dbReference type="ARBA" id="ARBA00023004"/>
    </source>
</evidence>